<proteinExistence type="predicted"/>
<evidence type="ECO:0000313" key="1">
    <source>
        <dbReference type="EMBL" id="JAT01816.1"/>
    </source>
</evidence>
<gene>
    <name evidence="1" type="ORF">g.14779</name>
</gene>
<dbReference type="EMBL" id="GECU01005891">
    <property type="protein sequence ID" value="JAT01816.1"/>
    <property type="molecule type" value="Transcribed_RNA"/>
</dbReference>
<feature type="non-terminal residue" evidence="1">
    <location>
        <position position="1"/>
    </location>
</feature>
<dbReference type="AlphaFoldDB" id="A0A1B6JRL8"/>
<name>A0A1B6JRL8_9HEMI</name>
<protein>
    <recommendedName>
        <fullName evidence="2">Mos1 transposase HTH domain-containing protein</fullName>
    </recommendedName>
</protein>
<reference evidence="1" key="1">
    <citation type="submission" date="2015-11" db="EMBL/GenBank/DDBJ databases">
        <title>De novo transcriptome assembly of four potential Pierce s Disease insect vectors from Arizona vineyards.</title>
        <authorList>
            <person name="Tassone E.E."/>
        </authorList>
    </citation>
    <scope>NUCLEOTIDE SEQUENCE</scope>
</reference>
<evidence type="ECO:0008006" key="2">
    <source>
        <dbReference type="Google" id="ProtNLM"/>
    </source>
</evidence>
<dbReference type="Gene3D" id="1.10.10.1450">
    <property type="match status" value="1"/>
</dbReference>
<sequence>PTKYELRSVICFLQAKGNSAAEVHRRMCCVYSYRENTINEHGTFSGRFLLHRSLLLAGSESTRDCSSVQTDYLNLAVKDAAGKMCYYTLLRSLLTCHLSNRHGISEVEKNHLHTFI</sequence>
<organism evidence="1">
    <name type="scientific">Homalodisca liturata</name>
    <dbReference type="NCBI Taxonomy" id="320908"/>
    <lineage>
        <taxon>Eukaryota</taxon>
        <taxon>Metazoa</taxon>
        <taxon>Ecdysozoa</taxon>
        <taxon>Arthropoda</taxon>
        <taxon>Hexapoda</taxon>
        <taxon>Insecta</taxon>
        <taxon>Pterygota</taxon>
        <taxon>Neoptera</taxon>
        <taxon>Paraneoptera</taxon>
        <taxon>Hemiptera</taxon>
        <taxon>Auchenorrhyncha</taxon>
        <taxon>Membracoidea</taxon>
        <taxon>Cicadellidae</taxon>
        <taxon>Cicadellinae</taxon>
        <taxon>Proconiini</taxon>
        <taxon>Homalodisca</taxon>
    </lineage>
</organism>
<accession>A0A1B6JRL8</accession>